<dbReference type="InterPro" id="IPR050641">
    <property type="entry name" value="RIFMO-like"/>
</dbReference>
<dbReference type="GO" id="GO:0071949">
    <property type="term" value="F:FAD binding"/>
    <property type="evidence" value="ECO:0007669"/>
    <property type="project" value="InterPro"/>
</dbReference>
<dbReference type="SUPFAM" id="SSF51905">
    <property type="entry name" value="FAD/NAD(P)-binding domain"/>
    <property type="match status" value="1"/>
</dbReference>
<proteinExistence type="inferred from homology"/>
<dbReference type="PRINTS" id="PR00420">
    <property type="entry name" value="RNGMNOXGNASE"/>
</dbReference>
<dbReference type="Gene3D" id="3.50.50.60">
    <property type="entry name" value="FAD/NAD(P)-binding domain"/>
    <property type="match status" value="1"/>
</dbReference>
<keyword evidence="5" id="KW-0560">Oxidoreductase</keyword>
<dbReference type="InterPro" id="IPR038220">
    <property type="entry name" value="PHOX_C_sf"/>
</dbReference>
<evidence type="ECO:0000256" key="6">
    <source>
        <dbReference type="SAM" id="MobiDB-lite"/>
    </source>
</evidence>
<organism evidence="8 9">
    <name type="scientific">Fomitopsis schrenkii</name>
    <name type="common">Brown rot fungus</name>
    <dbReference type="NCBI Taxonomy" id="2126942"/>
    <lineage>
        <taxon>Eukaryota</taxon>
        <taxon>Fungi</taxon>
        <taxon>Dikarya</taxon>
        <taxon>Basidiomycota</taxon>
        <taxon>Agaricomycotina</taxon>
        <taxon>Agaricomycetes</taxon>
        <taxon>Polyporales</taxon>
        <taxon>Fomitopsis</taxon>
    </lineage>
</organism>
<dbReference type="InParanoid" id="S8F260"/>
<feature type="compositionally biased region" description="Basic and acidic residues" evidence="6">
    <location>
        <begin position="416"/>
        <end position="428"/>
    </location>
</feature>
<keyword evidence="9" id="KW-1185">Reference proteome</keyword>
<dbReference type="InterPro" id="IPR002938">
    <property type="entry name" value="FAD-bd"/>
</dbReference>
<reference evidence="8 9" key="1">
    <citation type="journal article" date="2012" name="Science">
        <title>The Paleozoic origin of enzymatic lignin decomposition reconstructed from 31 fungal genomes.</title>
        <authorList>
            <person name="Floudas D."/>
            <person name="Binder M."/>
            <person name="Riley R."/>
            <person name="Barry K."/>
            <person name="Blanchette R.A."/>
            <person name="Henrissat B."/>
            <person name="Martinez A.T."/>
            <person name="Otillar R."/>
            <person name="Spatafora J.W."/>
            <person name="Yadav J.S."/>
            <person name="Aerts A."/>
            <person name="Benoit I."/>
            <person name="Boyd A."/>
            <person name="Carlson A."/>
            <person name="Copeland A."/>
            <person name="Coutinho P.M."/>
            <person name="de Vries R.P."/>
            <person name="Ferreira P."/>
            <person name="Findley K."/>
            <person name="Foster B."/>
            <person name="Gaskell J."/>
            <person name="Glotzer D."/>
            <person name="Gorecki P."/>
            <person name="Heitman J."/>
            <person name="Hesse C."/>
            <person name="Hori C."/>
            <person name="Igarashi K."/>
            <person name="Jurgens J.A."/>
            <person name="Kallen N."/>
            <person name="Kersten P."/>
            <person name="Kohler A."/>
            <person name="Kuees U."/>
            <person name="Kumar T.K.A."/>
            <person name="Kuo A."/>
            <person name="LaButti K."/>
            <person name="Larrondo L.F."/>
            <person name="Lindquist E."/>
            <person name="Ling A."/>
            <person name="Lombard V."/>
            <person name="Lucas S."/>
            <person name="Lundell T."/>
            <person name="Martin R."/>
            <person name="McLaughlin D.J."/>
            <person name="Morgenstern I."/>
            <person name="Morin E."/>
            <person name="Murat C."/>
            <person name="Nagy L.G."/>
            <person name="Nolan M."/>
            <person name="Ohm R.A."/>
            <person name="Patyshakuliyeva A."/>
            <person name="Rokas A."/>
            <person name="Ruiz-Duenas F.J."/>
            <person name="Sabat G."/>
            <person name="Salamov A."/>
            <person name="Samejima M."/>
            <person name="Schmutz J."/>
            <person name="Slot J.C."/>
            <person name="St John F."/>
            <person name="Stenlid J."/>
            <person name="Sun H."/>
            <person name="Sun S."/>
            <person name="Syed K."/>
            <person name="Tsang A."/>
            <person name="Wiebenga A."/>
            <person name="Young D."/>
            <person name="Pisabarro A."/>
            <person name="Eastwood D.C."/>
            <person name="Martin F."/>
            <person name="Cullen D."/>
            <person name="Grigoriev I.V."/>
            <person name="Hibbett D.S."/>
        </authorList>
    </citation>
    <scope>NUCLEOTIDE SEQUENCE</scope>
    <source>
        <strain evidence="9">FP-58527</strain>
    </source>
</reference>
<evidence type="ECO:0000313" key="8">
    <source>
        <dbReference type="EMBL" id="EPS95860.1"/>
    </source>
</evidence>
<evidence type="ECO:0000259" key="7">
    <source>
        <dbReference type="Pfam" id="PF01494"/>
    </source>
</evidence>
<evidence type="ECO:0000313" key="9">
    <source>
        <dbReference type="Proteomes" id="UP000015241"/>
    </source>
</evidence>
<comment type="cofactor">
    <cofactor evidence="1">
        <name>FAD</name>
        <dbReference type="ChEBI" id="CHEBI:57692"/>
    </cofactor>
</comment>
<dbReference type="InterPro" id="IPR036188">
    <property type="entry name" value="FAD/NAD-bd_sf"/>
</dbReference>
<dbReference type="GO" id="GO:0016709">
    <property type="term" value="F:oxidoreductase activity, acting on paired donors, with incorporation or reduction of molecular oxygen, NAD(P)H as one donor, and incorporation of one atom of oxygen"/>
    <property type="evidence" value="ECO:0007669"/>
    <property type="project" value="UniProtKB-ARBA"/>
</dbReference>
<dbReference type="PANTHER" id="PTHR43004:SF19">
    <property type="entry name" value="BINDING MONOOXYGENASE, PUTATIVE (JCVI)-RELATED"/>
    <property type="match status" value="1"/>
</dbReference>
<dbReference type="EMBL" id="KE504198">
    <property type="protein sequence ID" value="EPS95860.1"/>
    <property type="molecule type" value="Genomic_DNA"/>
</dbReference>
<dbReference type="Gene3D" id="3.40.30.20">
    <property type="match status" value="1"/>
</dbReference>
<sequence>MATGHLPVLVVGAGPTGLALALTLLQNGIRTRIVEKEANRNPGQRGAGLQPRTLEVFRFLGVLDDVLALALPIKPRCDYKLPGGTEVLRIGRFGHAHLNKVEEITPARPYMHGVLLGQYNTEAILRKHIERLGGTVEYNTELRSLKQYPDFVEAELVTKVGDTEKTETVASHWLVGSDGGRSAVRKQLGLAFLGETREEGQLVLGLVEVKGLGTEYWHSWGERGQDGLILIPTEKPGFFSMVLTGNDVDLRSLAEDYDALRQILRKRVDRTDLVFSAFEAVSHWRPNIRMVDKFGEGRVFVAGDAAHTHSPAGGQGLNSSVQDAFNIAWKLALAEKHVASPSLVATYNEERLPVIAAMLQKSTLLFNAMRKGGEEGWKRGGDLQQLGVNYRWSSIVVDERTPKPEGPEEVNPYGDESDKSLRAGDRAPDAPALLPAVGADTPTTLFNMFRPIHHTVLLFDLPAEETERVLGETKKFPQGLVKTVTIAPQGSPDAKAVGQSDHALIDSEGHAFAGYLVSPDKPTIVIVRPDGVVGGIVYGIDGFRKYFEAAFAALEQGL</sequence>
<keyword evidence="3" id="KW-0285">Flavoprotein</keyword>
<dbReference type="Gene3D" id="3.30.70.2450">
    <property type="match status" value="1"/>
</dbReference>
<dbReference type="eggNOG" id="KOG3855">
    <property type="taxonomic scope" value="Eukaryota"/>
</dbReference>
<dbReference type="PANTHER" id="PTHR43004">
    <property type="entry name" value="TRK SYSTEM POTASSIUM UPTAKE PROTEIN"/>
    <property type="match status" value="1"/>
</dbReference>
<evidence type="ECO:0000256" key="2">
    <source>
        <dbReference type="ARBA" id="ARBA00007801"/>
    </source>
</evidence>
<comment type="similarity">
    <text evidence="2">Belongs to the PheA/TfdB FAD monooxygenase family.</text>
</comment>
<gene>
    <name evidence="8" type="ORF">FOMPIDRAFT_1025582</name>
</gene>
<dbReference type="STRING" id="743788.S8F260"/>
<dbReference type="OrthoDB" id="2690153at2759"/>
<dbReference type="HOGENOM" id="CLU_009665_20_3_1"/>
<dbReference type="AlphaFoldDB" id="S8F260"/>
<name>S8F260_FOMSC</name>
<keyword evidence="4" id="KW-0274">FAD</keyword>
<dbReference type="Proteomes" id="UP000015241">
    <property type="component" value="Unassembled WGS sequence"/>
</dbReference>
<dbReference type="SUPFAM" id="SSF52833">
    <property type="entry name" value="Thioredoxin-like"/>
    <property type="match status" value="1"/>
</dbReference>
<dbReference type="Pfam" id="PF01494">
    <property type="entry name" value="FAD_binding_3"/>
    <property type="match status" value="1"/>
</dbReference>
<evidence type="ECO:0000256" key="4">
    <source>
        <dbReference type="ARBA" id="ARBA00022827"/>
    </source>
</evidence>
<accession>S8F260</accession>
<feature type="region of interest" description="Disordered" evidence="6">
    <location>
        <begin position="398"/>
        <end position="428"/>
    </location>
</feature>
<evidence type="ECO:0000256" key="5">
    <source>
        <dbReference type="ARBA" id="ARBA00023002"/>
    </source>
</evidence>
<dbReference type="InterPro" id="IPR036249">
    <property type="entry name" value="Thioredoxin-like_sf"/>
</dbReference>
<feature type="domain" description="FAD-binding" evidence="7">
    <location>
        <begin position="6"/>
        <end position="361"/>
    </location>
</feature>
<protein>
    <recommendedName>
        <fullName evidence="7">FAD-binding domain-containing protein</fullName>
    </recommendedName>
</protein>
<evidence type="ECO:0000256" key="3">
    <source>
        <dbReference type="ARBA" id="ARBA00022630"/>
    </source>
</evidence>
<evidence type="ECO:0000256" key="1">
    <source>
        <dbReference type="ARBA" id="ARBA00001974"/>
    </source>
</evidence>